<dbReference type="AlphaFoldDB" id="A0A177AR20"/>
<dbReference type="InterPro" id="IPR038765">
    <property type="entry name" value="Papain-like_cys_pep_sf"/>
</dbReference>
<comment type="caution">
    <text evidence="3">The sequence shown here is derived from an EMBL/GenBank/DDBJ whole genome shotgun (WGS) entry which is preliminary data.</text>
</comment>
<dbReference type="InterPro" id="IPR053041">
    <property type="entry name" value="Transglut-like_Superfamily_Mod"/>
</dbReference>
<evidence type="ECO:0008006" key="5">
    <source>
        <dbReference type="Google" id="ProtNLM"/>
    </source>
</evidence>
<reference evidence="3 4" key="1">
    <citation type="submission" date="2016-04" db="EMBL/GenBank/DDBJ databases">
        <title>The genome of Intoshia linei affirms orthonectids as highly simplified spiralians.</title>
        <authorList>
            <person name="Mikhailov K.V."/>
            <person name="Slusarev G.S."/>
            <person name="Nikitin M.A."/>
            <person name="Logacheva M.D."/>
            <person name="Penin A."/>
            <person name="Aleoshin V."/>
            <person name="Panchin Y.V."/>
        </authorList>
    </citation>
    <scope>NUCLEOTIDE SEQUENCE [LARGE SCALE GENOMIC DNA]</scope>
    <source>
        <strain evidence="3">Intl2013</strain>
        <tissue evidence="3">Whole animal</tissue>
    </source>
</reference>
<gene>
    <name evidence="3" type="ORF">A3Q56_07836</name>
</gene>
<name>A0A177AR20_9BILA</name>
<feature type="domain" description="KY-like immunoglobulin-like" evidence="2">
    <location>
        <begin position="205"/>
        <end position="300"/>
    </location>
</feature>
<keyword evidence="4" id="KW-1185">Reference proteome</keyword>
<dbReference type="InterPro" id="IPR002931">
    <property type="entry name" value="Transglutaminase-like"/>
</dbReference>
<dbReference type="InterPro" id="IPR056564">
    <property type="entry name" value="Ig-like_KY"/>
</dbReference>
<dbReference type="OrthoDB" id="6129702at2759"/>
<dbReference type="PANTHER" id="PTHR47020">
    <property type="entry name" value="HILLARIN"/>
    <property type="match status" value="1"/>
</dbReference>
<protein>
    <recommendedName>
        <fullName evidence="5">Transglutaminase-like domain-containing protein</fullName>
    </recommendedName>
</protein>
<accession>A0A177AR20</accession>
<organism evidence="3 4">
    <name type="scientific">Intoshia linei</name>
    <dbReference type="NCBI Taxonomy" id="1819745"/>
    <lineage>
        <taxon>Eukaryota</taxon>
        <taxon>Metazoa</taxon>
        <taxon>Spiralia</taxon>
        <taxon>Lophotrochozoa</taxon>
        <taxon>Mesozoa</taxon>
        <taxon>Orthonectida</taxon>
        <taxon>Rhopaluridae</taxon>
        <taxon>Intoshia</taxon>
    </lineage>
</organism>
<evidence type="ECO:0000313" key="3">
    <source>
        <dbReference type="EMBL" id="OAF64457.1"/>
    </source>
</evidence>
<dbReference type="EMBL" id="LWCA01001820">
    <property type="protein sequence ID" value="OAF64457.1"/>
    <property type="molecule type" value="Genomic_DNA"/>
</dbReference>
<proteinExistence type="predicted"/>
<dbReference type="Pfam" id="PF01841">
    <property type="entry name" value="Transglut_core"/>
    <property type="match status" value="1"/>
</dbReference>
<evidence type="ECO:0000259" key="2">
    <source>
        <dbReference type="Pfam" id="PF23265"/>
    </source>
</evidence>
<dbReference type="Proteomes" id="UP000078046">
    <property type="component" value="Unassembled WGS sequence"/>
</dbReference>
<evidence type="ECO:0000259" key="1">
    <source>
        <dbReference type="Pfam" id="PF01841"/>
    </source>
</evidence>
<sequence>MESIDRHVFKQAMLNYFTYNEMMKNLLAFKNAGNYNDFASARLIFRWLTVKKMDTLKFSKKYDQLKESPEHQLMIFSKVNSSYASIFSIMCEYANIECVVVEGWAKGGDHLPGDSFLKDKYNHTWNLVKLCNDWYIIDVRWASRFVQSSNCASSKRIIGEGDSETFVYLHDDYYFLADPQKFIYSHFPANPYYQLLNEPQSFEWFTDLPNVKSYFFKMGISFSNLSNKAVVPVELDNGTAILSFFHNNNGAFHYKINPLSNSNATNMEPYVLMEQLSNRIYVYIRSPKAYKYLFTLFAQISVSSMKKNRNGNIVATVDELSSEIEIKNANPKPKDLSNNINTFRAVSEHVIDASQINWKSNAQPFPECIYTVWGNQSEEMDKFNLISQQLQAVGFVYEGDSVVYPFTRKNPEIFDKNIKLHVRIVYGNDYNKQYFDNCAFIYKFRNSFVIVIRPPTFSQLSTPNQQQAISNKSILEYGIEFYARMIEPQSVNSKSDPFVAICQYLVVVSPVQSNCSLPVFQNNSQYSKMDHGLFLNYHDAIQVFNKIVGCNILLKIKQLCSQYFNRNENESTFLESTTLSSLNTLEIDQFKNDQTFSNPKDISSVVHINNDVKGNFF</sequence>
<evidence type="ECO:0000313" key="4">
    <source>
        <dbReference type="Proteomes" id="UP000078046"/>
    </source>
</evidence>
<dbReference type="SUPFAM" id="SSF54001">
    <property type="entry name" value="Cysteine proteinases"/>
    <property type="match status" value="1"/>
</dbReference>
<feature type="domain" description="Transglutaminase-like" evidence="1">
    <location>
        <begin position="36"/>
        <end position="138"/>
    </location>
</feature>
<dbReference type="Pfam" id="PF23265">
    <property type="entry name" value="Ig-like_KY"/>
    <property type="match status" value="1"/>
</dbReference>
<dbReference type="PANTHER" id="PTHR47020:SF1">
    <property type="entry name" value="HILLARIN"/>
    <property type="match status" value="1"/>
</dbReference>